<dbReference type="Proteomes" id="UP000092993">
    <property type="component" value="Unassembled WGS sequence"/>
</dbReference>
<keyword evidence="3 6" id="KW-1133">Transmembrane helix</keyword>
<evidence type="ECO:0000256" key="4">
    <source>
        <dbReference type="ARBA" id="ARBA00023136"/>
    </source>
</evidence>
<dbReference type="PANTHER" id="PTHR10989:SF16">
    <property type="entry name" value="AT02829P-RELATED"/>
    <property type="match status" value="1"/>
</dbReference>
<evidence type="ECO:0000256" key="5">
    <source>
        <dbReference type="SAM" id="MobiDB-lite"/>
    </source>
</evidence>
<keyword evidence="2 6" id="KW-0812">Transmembrane</keyword>
<proteinExistence type="predicted"/>
<gene>
    <name evidence="7" type="ORF">A0H81_04141</name>
</gene>
<dbReference type="AlphaFoldDB" id="A0A1C7MLG7"/>
<sequence>MPNLILMPDPKEREPSSSSTVPELQRIPLAMDLALHATPAVSLIIDFLAFETKYSRKVSRYGATILAVLAGGSYAYWTEHCAAFNGTFPYPFLTYNPFHIRVVIYAGVTGLALASFWILNALHA</sequence>
<dbReference type="EMBL" id="LUGG01000004">
    <property type="protein sequence ID" value="OBZ75844.1"/>
    <property type="molecule type" value="Genomic_DNA"/>
</dbReference>
<reference evidence="7 8" key="1">
    <citation type="submission" date="2016-03" db="EMBL/GenBank/DDBJ databases">
        <title>Whole genome sequencing of Grifola frondosa 9006-11.</title>
        <authorList>
            <person name="Min B."/>
            <person name="Park H."/>
            <person name="Kim J.-G."/>
            <person name="Cho H."/>
            <person name="Oh Y.-L."/>
            <person name="Kong W.-S."/>
            <person name="Choi I.-G."/>
        </authorList>
    </citation>
    <scope>NUCLEOTIDE SEQUENCE [LARGE SCALE GENOMIC DNA]</scope>
    <source>
        <strain evidence="7 8">9006-11</strain>
    </source>
</reference>
<keyword evidence="8" id="KW-1185">Reference proteome</keyword>
<comment type="caution">
    <text evidence="7">The sequence shown here is derived from an EMBL/GenBank/DDBJ whole genome shotgun (WGS) entry which is preliminary data.</text>
</comment>
<accession>A0A1C7MLG7</accession>
<evidence type="ECO:0000256" key="2">
    <source>
        <dbReference type="ARBA" id="ARBA00022692"/>
    </source>
</evidence>
<name>A0A1C7MLG7_GRIFR</name>
<evidence type="ECO:0000313" key="8">
    <source>
        <dbReference type="Proteomes" id="UP000092993"/>
    </source>
</evidence>
<feature type="region of interest" description="Disordered" evidence="5">
    <location>
        <begin position="1"/>
        <end position="21"/>
    </location>
</feature>
<organism evidence="7 8">
    <name type="scientific">Grifola frondosa</name>
    <name type="common">Maitake</name>
    <name type="synonym">Polyporus frondosus</name>
    <dbReference type="NCBI Taxonomy" id="5627"/>
    <lineage>
        <taxon>Eukaryota</taxon>
        <taxon>Fungi</taxon>
        <taxon>Dikarya</taxon>
        <taxon>Basidiomycota</taxon>
        <taxon>Agaricomycotina</taxon>
        <taxon>Agaricomycetes</taxon>
        <taxon>Polyporales</taxon>
        <taxon>Grifolaceae</taxon>
        <taxon>Grifola</taxon>
    </lineage>
</organism>
<feature type="transmembrane region" description="Helical" evidence="6">
    <location>
        <begin position="61"/>
        <end position="78"/>
    </location>
</feature>
<dbReference type="InterPro" id="IPR006838">
    <property type="entry name" value="ADTRP_AIG1"/>
</dbReference>
<dbReference type="OrthoDB" id="1898221at2759"/>
<keyword evidence="4 6" id="KW-0472">Membrane</keyword>
<comment type="subcellular location">
    <subcellularLocation>
        <location evidence="1">Endomembrane system</location>
        <topology evidence="1">Multi-pass membrane protein</topology>
    </subcellularLocation>
</comment>
<feature type="transmembrane region" description="Helical" evidence="6">
    <location>
        <begin position="27"/>
        <end position="49"/>
    </location>
</feature>
<feature type="transmembrane region" description="Helical" evidence="6">
    <location>
        <begin position="98"/>
        <end position="119"/>
    </location>
</feature>
<evidence type="ECO:0000256" key="6">
    <source>
        <dbReference type="SAM" id="Phobius"/>
    </source>
</evidence>
<dbReference type="Pfam" id="PF04750">
    <property type="entry name" value="Far-17a_AIG1"/>
    <property type="match status" value="1"/>
</dbReference>
<dbReference type="PANTHER" id="PTHR10989">
    <property type="entry name" value="ANDROGEN-INDUCED PROTEIN 1-RELATED"/>
    <property type="match status" value="1"/>
</dbReference>
<evidence type="ECO:0000256" key="1">
    <source>
        <dbReference type="ARBA" id="ARBA00004127"/>
    </source>
</evidence>
<evidence type="ECO:0000313" key="7">
    <source>
        <dbReference type="EMBL" id="OBZ75844.1"/>
    </source>
</evidence>
<evidence type="ECO:0000256" key="3">
    <source>
        <dbReference type="ARBA" id="ARBA00022989"/>
    </source>
</evidence>
<dbReference type="GO" id="GO:0016020">
    <property type="term" value="C:membrane"/>
    <property type="evidence" value="ECO:0007669"/>
    <property type="project" value="InterPro"/>
</dbReference>
<dbReference type="GO" id="GO:0012505">
    <property type="term" value="C:endomembrane system"/>
    <property type="evidence" value="ECO:0007669"/>
    <property type="project" value="UniProtKB-SubCell"/>
</dbReference>
<protein>
    <submittedName>
        <fullName evidence="7">Uncharacterized protein</fullName>
    </submittedName>
</protein>